<gene>
    <name evidence="1" type="ORF">ACFOZ4_00070</name>
</gene>
<accession>A0ABV8LEU5</accession>
<dbReference type="Proteomes" id="UP001595816">
    <property type="component" value="Unassembled WGS sequence"/>
</dbReference>
<evidence type="ECO:0000313" key="1">
    <source>
        <dbReference type="EMBL" id="MFC4129008.1"/>
    </source>
</evidence>
<keyword evidence="2" id="KW-1185">Reference proteome</keyword>
<reference evidence="2" key="1">
    <citation type="journal article" date="2019" name="Int. J. Syst. Evol. Microbiol.">
        <title>The Global Catalogue of Microorganisms (GCM) 10K type strain sequencing project: providing services to taxonomists for standard genome sequencing and annotation.</title>
        <authorList>
            <consortium name="The Broad Institute Genomics Platform"/>
            <consortium name="The Broad Institute Genome Sequencing Center for Infectious Disease"/>
            <person name="Wu L."/>
            <person name="Ma J."/>
        </authorList>
    </citation>
    <scope>NUCLEOTIDE SEQUENCE [LARGE SCALE GENOMIC DNA]</scope>
    <source>
        <strain evidence="2">CGMCC 4.7289</strain>
    </source>
</reference>
<dbReference type="EMBL" id="JBHSAY010000001">
    <property type="protein sequence ID" value="MFC4129008.1"/>
    <property type="molecule type" value="Genomic_DNA"/>
</dbReference>
<name>A0ABV8LEU5_9ACTN</name>
<evidence type="ECO:0000313" key="2">
    <source>
        <dbReference type="Proteomes" id="UP001595816"/>
    </source>
</evidence>
<sequence length="115" mass="12862">MTDGFQVEPEALRQYAAQLSRAQHDTAACQAYSHDHLPKARIWDDGGLINKLFYEHNSVREEVNDVLTRLHQLLTDGSSTLAQVADHYAGTDTTAAARLDAAYPPVTRPSFREEH</sequence>
<evidence type="ECO:0008006" key="3">
    <source>
        <dbReference type="Google" id="ProtNLM"/>
    </source>
</evidence>
<proteinExistence type="predicted"/>
<comment type="caution">
    <text evidence="1">The sequence shown here is derived from an EMBL/GenBank/DDBJ whole genome shotgun (WGS) entry which is preliminary data.</text>
</comment>
<dbReference type="RefSeq" id="WP_253754002.1">
    <property type="nucleotide sequence ID" value="NZ_JAMZDZ010000001.1"/>
</dbReference>
<protein>
    <recommendedName>
        <fullName evidence="3">Excreted virulence factor EspC (Type VII ESX diderm)</fullName>
    </recommendedName>
</protein>
<organism evidence="1 2">
    <name type="scientific">Hamadaea flava</name>
    <dbReference type="NCBI Taxonomy" id="1742688"/>
    <lineage>
        <taxon>Bacteria</taxon>
        <taxon>Bacillati</taxon>
        <taxon>Actinomycetota</taxon>
        <taxon>Actinomycetes</taxon>
        <taxon>Micromonosporales</taxon>
        <taxon>Micromonosporaceae</taxon>
        <taxon>Hamadaea</taxon>
    </lineage>
</organism>